<dbReference type="Gene3D" id="1.10.443.10">
    <property type="entry name" value="Intergrase catalytic core"/>
    <property type="match status" value="1"/>
</dbReference>
<evidence type="ECO:0000313" key="3">
    <source>
        <dbReference type="EMBL" id="KWK67916.1"/>
    </source>
</evidence>
<dbReference type="RefSeq" id="WP_060238173.1">
    <property type="nucleotide sequence ID" value="NZ_LPLU01000120.1"/>
</dbReference>
<accession>A0A125JRV9</accession>
<dbReference type="GO" id="GO:0015074">
    <property type="term" value="P:DNA integration"/>
    <property type="evidence" value="ECO:0007669"/>
    <property type="project" value="InterPro"/>
</dbReference>
<dbReference type="GO" id="GO:0006310">
    <property type="term" value="P:DNA recombination"/>
    <property type="evidence" value="ECO:0007669"/>
    <property type="project" value="UniProtKB-KW"/>
</dbReference>
<keyword evidence="1" id="KW-0233">DNA recombination</keyword>
<evidence type="ECO:0000256" key="1">
    <source>
        <dbReference type="ARBA" id="ARBA00023172"/>
    </source>
</evidence>
<proteinExistence type="predicted"/>
<protein>
    <submittedName>
        <fullName evidence="3">Integrase</fullName>
    </submittedName>
</protein>
<evidence type="ECO:0000313" key="4">
    <source>
        <dbReference type="Proteomes" id="UP000065504"/>
    </source>
</evidence>
<dbReference type="PROSITE" id="PS51898">
    <property type="entry name" value="TYR_RECOMBINASE"/>
    <property type="match status" value="1"/>
</dbReference>
<dbReference type="AlphaFoldDB" id="A0A125JRV9"/>
<organism evidence="3 4">
    <name type="scientific">Burkholderia ubonensis</name>
    <dbReference type="NCBI Taxonomy" id="101571"/>
    <lineage>
        <taxon>Bacteria</taxon>
        <taxon>Pseudomonadati</taxon>
        <taxon>Pseudomonadota</taxon>
        <taxon>Betaproteobacteria</taxon>
        <taxon>Burkholderiales</taxon>
        <taxon>Burkholderiaceae</taxon>
        <taxon>Burkholderia</taxon>
        <taxon>Burkholderia cepacia complex</taxon>
    </lineage>
</organism>
<dbReference type="InterPro" id="IPR011010">
    <property type="entry name" value="DNA_brk_join_enz"/>
</dbReference>
<reference evidence="3 4" key="1">
    <citation type="submission" date="2015-11" db="EMBL/GenBank/DDBJ databases">
        <title>Expanding the genomic diversity of Burkholderia species for the development of highly accurate diagnostics.</title>
        <authorList>
            <person name="Sahl J."/>
            <person name="Keim P."/>
            <person name="Wagner D."/>
        </authorList>
    </citation>
    <scope>NUCLEOTIDE SEQUENCE [LARGE SCALE GENOMIC DNA]</scope>
    <source>
        <strain evidence="3 4">MSMB782WGS</strain>
    </source>
</reference>
<sequence length="62" mass="7048">MHDLRHTFASWLVTAGVSLYVVKDLLGHSSITVTERYAHLAPHVGREAVRTLHADWMGFYVK</sequence>
<dbReference type="EMBL" id="LPLU01000120">
    <property type="protein sequence ID" value="KWK67916.1"/>
    <property type="molecule type" value="Genomic_DNA"/>
</dbReference>
<dbReference type="GO" id="GO:0003677">
    <property type="term" value="F:DNA binding"/>
    <property type="evidence" value="ECO:0007669"/>
    <property type="project" value="InterPro"/>
</dbReference>
<dbReference type="InterPro" id="IPR013762">
    <property type="entry name" value="Integrase-like_cat_sf"/>
</dbReference>
<dbReference type="Proteomes" id="UP000065504">
    <property type="component" value="Unassembled WGS sequence"/>
</dbReference>
<dbReference type="SUPFAM" id="SSF56349">
    <property type="entry name" value="DNA breaking-rejoining enzymes"/>
    <property type="match status" value="1"/>
</dbReference>
<feature type="domain" description="Tyr recombinase" evidence="2">
    <location>
        <begin position="1"/>
        <end position="50"/>
    </location>
</feature>
<gene>
    <name evidence="3" type="ORF">WM16_25925</name>
</gene>
<comment type="caution">
    <text evidence="3">The sequence shown here is derived from an EMBL/GenBank/DDBJ whole genome shotgun (WGS) entry which is preliminary data.</text>
</comment>
<dbReference type="InterPro" id="IPR002104">
    <property type="entry name" value="Integrase_catalytic"/>
</dbReference>
<name>A0A125JRV9_9BURK</name>
<dbReference type="Pfam" id="PF00589">
    <property type="entry name" value="Phage_integrase"/>
    <property type="match status" value="1"/>
</dbReference>
<evidence type="ECO:0000259" key="2">
    <source>
        <dbReference type="PROSITE" id="PS51898"/>
    </source>
</evidence>